<keyword evidence="4 7" id="KW-0812">Transmembrane</keyword>
<feature type="transmembrane region" description="Helical" evidence="7">
    <location>
        <begin position="12"/>
        <end position="33"/>
    </location>
</feature>
<keyword evidence="6 7" id="KW-0472">Membrane</keyword>
<sequence length="323" mass="36394">MSYAQRGRLGRMLLYIPLVGLALIALFPLYWVFVTSLQLPSYQNEEMESPVSYVESVPPKLYPYGITEYWSQWDKKRDAEKLGDEQAASFHAEKMQEVVAKTFTTYSYLFKSTDVLKWLWNTTYIAILGTFGTVLFDTMAGYVLAKKQFPGRMLVFWLIIATMMIPDQVTLVPSFMIVRLLDLFDTHWAVILPGLAGAFGVFLMRQFMIAVPSELLEAAKIDGAGEWRTFRTIVIPMAAPAMAALGIFSFVGLWNSFLWPIIVINDSKMLTLTAGLKTLQDANLSSFKLLMTGAAVAAVPIMIYFLLFQRYFVKGLTVGGVKE</sequence>
<evidence type="ECO:0000313" key="9">
    <source>
        <dbReference type="EMBL" id="GBG08222.1"/>
    </source>
</evidence>
<dbReference type="InterPro" id="IPR035906">
    <property type="entry name" value="MetI-like_sf"/>
</dbReference>
<feature type="transmembrane region" description="Helical" evidence="7">
    <location>
        <begin position="187"/>
        <end position="204"/>
    </location>
</feature>
<feature type="domain" description="ABC transmembrane type-1" evidence="8">
    <location>
        <begin position="119"/>
        <end position="308"/>
    </location>
</feature>
<evidence type="ECO:0000256" key="2">
    <source>
        <dbReference type="ARBA" id="ARBA00022448"/>
    </source>
</evidence>
<dbReference type="PANTHER" id="PTHR43744">
    <property type="entry name" value="ABC TRANSPORTER PERMEASE PROTEIN MG189-RELATED-RELATED"/>
    <property type="match status" value="1"/>
</dbReference>
<keyword evidence="10" id="KW-1185">Reference proteome</keyword>
<evidence type="ECO:0000313" key="10">
    <source>
        <dbReference type="Proteomes" id="UP000245202"/>
    </source>
</evidence>
<evidence type="ECO:0000256" key="5">
    <source>
        <dbReference type="ARBA" id="ARBA00022989"/>
    </source>
</evidence>
<dbReference type="AlphaFoldDB" id="A0A2R5ENJ2"/>
<keyword evidence="3" id="KW-1003">Cell membrane</keyword>
<comment type="subcellular location">
    <subcellularLocation>
        <location evidence="1 7">Cell membrane</location>
        <topology evidence="1 7">Multi-pass membrane protein</topology>
    </subcellularLocation>
</comment>
<evidence type="ECO:0000259" key="8">
    <source>
        <dbReference type="PROSITE" id="PS50928"/>
    </source>
</evidence>
<feature type="transmembrane region" description="Helical" evidence="7">
    <location>
        <begin position="238"/>
        <end position="264"/>
    </location>
</feature>
<dbReference type="GO" id="GO:0055085">
    <property type="term" value="P:transmembrane transport"/>
    <property type="evidence" value="ECO:0007669"/>
    <property type="project" value="InterPro"/>
</dbReference>
<evidence type="ECO:0000256" key="4">
    <source>
        <dbReference type="ARBA" id="ARBA00022692"/>
    </source>
</evidence>
<evidence type="ECO:0000256" key="1">
    <source>
        <dbReference type="ARBA" id="ARBA00004651"/>
    </source>
</evidence>
<gene>
    <name evidence="9" type="ORF">PAT3040_02794</name>
</gene>
<dbReference type="Proteomes" id="UP000245202">
    <property type="component" value="Unassembled WGS sequence"/>
</dbReference>
<keyword evidence="5 7" id="KW-1133">Transmembrane helix</keyword>
<dbReference type="EMBL" id="BDQX01000159">
    <property type="protein sequence ID" value="GBG08222.1"/>
    <property type="molecule type" value="Genomic_DNA"/>
</dbReference>
<accession>A0A2R5ENJ2</accession>
<dbReference type="PANTHER" id="PTHR43744:SF12">
    <property type="entry name" value="ABC TRANSPORTER PERMEASE PROTEIN MG189-RELATED"/>
    <property type="match status" value="1"/>
</dbReference>
<feature type="transmembrane region" description="Helical" evidence="7">
    <location>
        <begin position="154"/>
        <end position="181"/>
    </location>
</feature>
<dbReference type="CDD" id="cd06261">
    <property type="entry name" value="TM_PBP2"/>
    <property type="match status" value="1"/>
</dbReference>
<proteinExistence type="inferred from homology"/>
<dbReference type="SUPFAM" id="SSF161098">
    <property type="entry name" value="MetI-like"/>
    <property type="match status" value="1"/>
</dbReference>
<dbReference type="GO" id="GO:0005886">
    <property type="term" value="C:plasma membrane"/>
    <property type="evidence" value="ECO:0007669"/>
    <property type="project" value="UniProtKB-SubCell"/>
</dbReference>
<organism evidence="9 10">
    <name type="scientific">Paenibacillus agaridevorans</name>
    <dbReference type="NCBI Taxonomy" id="171404"/>
    <lineage>
        <taxon>Bacteria</taxon>
        <taxon>Bacillati</taxon>
        <taxon>Bacillota</taxon>
        <taxon>Bacilli</taxon>
        <taxon>Bacillales</taxon>
        <taxon>Paenibacillaceae</taxon>
        <taxon>Paenibacillus</taxon>
    </lineage>
</organism>
<feature type="transmembrane region" description="Helical" evidence="7">
    <location>
        <begin position="124"/>
        <end position="145"/>
    </location>
</feature>
<protein>
    <submittedName>
        <fullName evidence="9">ABC transporter permease</fullName>
    </submittedName>
</protein>
<comment type="caution">
    <text evidence="9">The sequence shown here is derived from an EMBL/GenBank/DDBJ whole genome shotgun (WGS) entry which is preliminary data.</text>
</comment>
<evidence type="ECO:0000256" key="7">
    <source>
        <dbReference type="RuleBase" id="RU363032"/>
    </source>
</evidence>
<dbReference type="InterPro" id="IPR000515">
    <property type="entry name" value="MetI-like"/>
</dbReference>
<comment type="similarity">
    <text evidence="7">Belongs to the binding-protein-dependent transport system permease family.</text>
</comment>
<reference evidence="9 10" key="1">
    <citation type="submission" date="2017-08" db="EMBL/GenBank/DDBJ databases">
        <title>Substantial Increase in Enzyme Production by Combined Drug-Resistance Mutations in Paenibacillus agaridevorans.</title>
        <authorList>
            <person name="Tanaka Y."/>
            <person name="Funane K."/>
            <person name="Hosaka T."/>
            <person name="Shiwa Y."/>
            <person name="Fujita N."/>
            <person name="Miyazaki T."/>
            <person name="Yoshikawa H."/>
            <person name="Murakami K."/>
            <person name="Kasahara K."/>
            <person name="Inaoka T."/>
            <person name="Hiraga Y."/>
            <person name="Ochi K."/>
        </authorList>
    </citation>
    <scope>NUCLEOTIDE SEQUENCE [LARGE SCALE GENOMIC DNA]</scope>
    <source>
        <strain evidence="9 10">T-3040</strain>
    </source>
</reference>
<dbReference type="Pfam" id="PF00528">
    <property type="entry name" value="BPD_transp_1"/>
    <property type="match status" value="1"/>
</dbReference>
<evidence type="ECO:0000256" key="3">
    <source>
        <dbReference type="ARBA" id="ARBA00022475"/>
    </source>
</evidence>
<name>A0A2R5ENJ2_9BACL</name>
<keyword evidence="2 7" id="KW-0813">Transport</keyword>
<dbReference type="Gene3D" id="1.10.3720.10">
    <property type="entry name" value="MetI-like"/>
    <property type="match status" value="1"/>
</dbReference>
<dbReference type="PROSITE" id="PS50928">
    <property type="entry name" value="ABC_TM1"/>
    <property type="match status" value="1"/>
</dbReference>
<dbReference type="RefSeq" id="WP_108993196.1">
    <property type="nucleotide sequence ID" value="NZ_BDQX01000159.1"/>
</dbReference>
<feature type="transmembrane region" description="Helical" evidence="7">
    <location>
        <begin position="284"/>
        <end position="307"/>
    </location>
</feature>
<evidence type="ECO:0000256" key="6">
    <source>
        <dbReference type="ARBA" id="ARBA00023136"/>
    </source>
</evidence>